<dbReference type="InterPro" id="IPR011439">
    <property type="entry name" value="DUF1542"/>
</dbReference>
<evidence type="ECO:0000313" key="3">
    <source>
        <dbReference type="EMBL" id="KEQ49229.1"/>
    </source>
</evidence>
<reference evidence="3 4" key="1">
    <citation type="submission" date="2014-05" db="EMBL/GenBank/DDBJ databases">
        <authorList>
            <person name="Daugherty S.C."/>
            <person name="Tallon L.J."/>
            <person name="Sadzewicz L."/>
            <person name="Kilian M."/>
            <person name="Tettelin H."/>
        </authorList>
    </citation>
    <scope>NUCLEOTIDE SEQUENCE [LARGE SCALE GENOMIC DNA]</scope>
    <source>
        <strain evidence="3 4">SK608</strain>
    </source>
</reference>
<feature type="non-terminal residue" evidence="3">
    <location>
        <position position="180"/>
    </location>
</feature>
<feature type="non-terminal residue" evidence="3">
    <location>
        <position position="1"/>
    </location>
</feature>
<proteinExistence type="predicted"/>
<dbReference type="EMBL" id="JPFZ01000003">
    <property type="protein sequence ID" value="KEQ49229.1"/>
    <property type="molecule type" value="Genomic_DNA"/>
</dbReference>
<feature type="domain" description="DUF1542" evidence="2">
    <location>
        <begin position="36"/>
        <end position="108"/>
    </location>
</feature>
<dbReference type="Pfam" id="PF07564">
    <property type="entry name" value="DUF1542"/>
    <property type="match status" value="2"/>
</dbReference>
<gene>
    <name evidence="3" type="ORF">SK608_2052</name>
</gene>
<sequence>ADLAKAAIEAATDQAGVTEKETAGTNAIKAVTPVGKENAKNAIDQAKATKDKEIDANDQLSQSEKAKAKEATKAAADLAKAAIEAATDQAGVTEKETAGTNAIKAVTPVGKENAKNAIDQAKATKDKEIDANDQLSQSEKAKAKEATKAAADLAKAAIEAATDQAGVTEKETAGTNAIKA</sequence>
<dbReference type="AlphaFoldDB" id="A0A081R206"/>
<protein>
    <recommendedName>
        <fullName evidence="2">DUF1542 domain-containing protein</fullName>
    </recommendedName>
</protein>
<evidence type="ECO:0000259" key="2">
    <source>
        <dbReference type="Pfam" id="PF07564"/>
    </source>
</evidence>
<feature type="region of interest" description="Disordered" evidence="1">
    <location>
        <begin position="48"/>
        <end position="67"/>
    </location>
</feature>
<comment type="caution">
    <text evidence="3">The sequence shown here is derived from an EMBL/GenBank/DDBJ whole genome shotgun (WGS) entry which is preliminary data.</text>
</comment>
<evidence type="ECO:0000313" key="4">
    <source>
        <dbReference type="Proteomes" id="UP000028022"/>
    </source>
</evidence>
<dbReference type="Proteomes" id="UP000028022">
    <property type="component" value="Unassembled WGS sequence"/>
</dbReference>
<evidence type="ECO:0000256" key="1">
    <source>
        <dbReference type="SAM" id="MobiDB-lite"/>
    </source>
</evidence>
<name>A0A081R206_STRMT</name>
<feature type="domain" description="DUF1542" evidence="2">
    <location>
        <begin position="111"/>
        <end position="180"/>
    </location>
</feature>
<organism evidence="3 4">
    <name type="scientific">Streptococcus mitis</name>
    <dbReference type="NCBI Taxonomy" id="28037"/>
    <lineage>
        <taxon>Bacteria</taxon>
        <taxon>Bacillati</taxon>
        <taxon>Bacillota</taxon>
        <taxon>Bacilli</taxon>
        <taxon>Lactobacillales</taxon>
        <taxon>Streptococcaceae</taxon>
        <taxon>Streptococcus</taxon>
        <taxon>Streptococcus mitis group</taxon>
    </lineage>
</organism>
<accession>A0A081R206</accession>
<feature type="region of interest" description="Disordered" evidence="1">
    <location>
        <begin position="121"/>
        <end position="143"/>
    </location>
</feature>